<evidence type="ECO:0000313" key="1">
    <source>
        <dbReference type="EMBL" id="KOO51062.1"/>
    </source>
</evidence>
<evidence type="ECO:0000313" key="2">
    <source>
        <dbReference type="Proteomes" id="UP000036867"/>
    </source>
</evidence>
<dbReference type="EMBL" id="LILB01000001">
    <property type="protein sequence ID" value="KOO51062.1"/>
    <property type="molecule type" value="Genomic_DNA"/>
</dbReference>
<dbReference type="Proteomes" id="UP000036867">
    <property type="component" value="Unassembled WGS sequence"/>
</dbReference>
<comment type="caution">
    <text evidence="1">The sequence shown here is derived from an EMBL/GenBank/DDBJ whole genome shotgun (WGS) entry which is preliminary data.</text>
</comment>
<dbReference type="AlphaFoldDB" id="A0A0M0LJJ1"/>
<organism evidence="1 2">
    <name type="scientific">Viridibacillus arvi</name>
    <dbReference type="NCBI Taxonomy" id="263475"/>
    <lineage>
        <taxon>Bacteria</taxon>
        <taxon>Bacillati</taxon>
        <taxon>Bacillota</taxon>
        <taxon>Bacilli</taxon>
        <taxon>Bacillales</taxon>
        <taxon>Caryophanaceae</taxon>
        <taxon>Viridibacillus</taxon>
    </lineage>
</organism>
<keyword evidence="2" id="KW-1185">Reference proteome</keyword>
<dbReference type="RefSeq" id="WP_053415180.1">
    <property type="nucleotide sequence ID" value="NZ_LILB01000001.1"/>
</dbReference>
<reference evidence="2" key="1">
    <citation type="submission" date="2015-08" db="EMBL/GenBank/DDBJ databases">
        <title>Fjat-10028 dsm 16317.</title>
        <authorList>
            <person name="Liu B."/>
            <person name="Wang J."/>
            <person name="Zhu Y."/>
            <person name="Liu G."/>
            <person name="Chen Q."/>
            <person name="Chen Z."/>
            <person name="Lan J."/>
            <person name="Che J."/>
            <person name="Ge C."/>
            <person name="Shi H."/>
            <person name="Pan Z."/>
            <person name="Liu X."/>
        </authorList>
    </citation>
    <scope>NUCLEOTIDE SEQUENCE [LARGE SCALE GENOMIC DNA]</scope>
    <source>
        <strain evidence="2">DSM 16317</strain>
    </source>
</reference>
<name>A0A0M0LJJ1_9BACL</name>
<protein>
    <submittedName>
        <fullName evidence="1">Uncharacterized protein</fullName>
    </submittedName>
</protein>
<proteinExistence type="predicted"/>
<gene>
    <name evidence="1" type="ORF">AMD00_00675</name>
</gene>
<accession>A0A0M0LJJ1</accession>
<dbReference type="GeneID" id="301134636"/>
<sequence length="109" mass="12675">MGYAPITGGSSDKVQVNIRYDINKKFTYLDTAGKYQLGAVTERLYIHFVDTYMYFNTSQGGKSTTHKNYLYNTYTTPNDAEPWKKALYWAGDPWSEYLNVTIYGKPFYF</sequence>